<protein>
    <submittedName>
        <fullName evidence="1">Uncharacterized protein</fullName>
    </submittedName>
</protein>
<evidence type="ECO:0000313" key="1">
    <source>
        <dbReference type="EMBL" id="RJX40524.1"/>
    </source>
</evidence>
<organism evidence="1 2">
    <name type="scientific">Paenibacillus pinisoli</name>
    <dbReference type="NCBI Taxonomy" id="1276110"/>
    <lineage>
        <taxon>Bacteria</taxon>
        <taxon>Bacillati</taxon>
        <taxon>Bacillota</taxon>
        <taxon>Bacilli</taxon>
        <taxon>Bacillales</taxon>
        <taxon>Paenibacillaceae</taxon>
        <taxon>Paenibacillus</taxon>
    </lineage>
</organism>
<name>A0A3A6Q3N0_9BACL</name>
<dbReference type="Proteomes" id="UP000267798">
    <property type="component" value="Unassembled WGS sequence"/>
</dbReference>
<dbReference type="EMBL" id="QXQB01000001">
    <property type="protein sequence ID" value="RJX40524.1"/>
    <property type="molecule type" value="Genomic_DNA"/>
</dbReference>
<proteinExistence type="predicted"/>
<reference evidence="1 2" key="1">
    <citation type="submission" date="2018-09" db="EMBL/GenBank/DDBJ databases">
        <title>Paenibacillus aracenensis nov. sp. isolated from a cave in southern Spain.</title>
        <authorList>
            <person name="Jurado V."/>
            <person name="Gutierrez-Patricio S."/>
            <person name="Gonzalez-Pimentel J.L."/>
            <person name="Miller A.Z."/>
            <person name="Laiz L."/>
            <person name="Saiz-Jimenez C."/>
        </authorList>
    </citation>
    <scope>NUCLEOTIDE SEQUENCE [LARGE SCALE GENOMIC DNA]</scope>
    <source>
        <strain evidence="1 2">JCM 19203</strain>
    </source>
</reference>
<comment type="caution">
    <text evidence="1">The sequence shown here is derived from an EMBL/GenBank/DDBJ whole genome shotgun (WGS) entry which is preliminary data.</text>
</comment>
<accession>A0A3A6Q3N0</accession>
<gene>
    <name evidence="1" type="ORF">D3P09_00425</name>
</gene>
<dbReference type="AlphaFoldDB" id="A0A3A6Q3N0"/>
<dbReference type="OrthoDB" id="2453499at2"/>
<keyword evidence="2" id="KW-1185">Reference proteome</keyword>
<dbReference type="RefSeq" id="WP_120106104.1">
    <property type="nucleotide sequence ID" value="NZ_QXQB01000001.1"/>
</dbReference>
<evidence type="ECO:0000313" key="2">
    <source>
        <dbReference type="Proteomes" id="UP000267798"/>
    </source>
</evidence>
<sequence length="102" mass="11830">MSQRFRITRSFQEQILDQEITLEECKQYFASKPDFEYASSFTVKGPESTMTIDGDFFMWHHGENKIPFRHYMGDLYVAVSNEAVVPKMIEVASELHADLTEG</sequence>